<feature type="signal peptide" evidence="2">
    <location>
        <begin position="1"/>
        <end position="21"/>
    </location>
</feature>
<feature type="chain" id="PRO_5003096095" description="Magnesium-dependent phosphatase 1" evidence="2">
    <location>
        <begin position="22"/>
        <end position="262"/>
    </location>
</feature>
<feature type="compositionally biased region" description="Basic residues" evidence="1">
    <location>
        <begin position="56"/>
        <end position="66"/>
    </location>
</feature>
<dbReference type="InterPro" id="IPR023214">
    <property type="entry name" value="HAD_sf"/>
</dbReference>
<sequence>MALRVVVGLLLVVFVTEEISAFVTVPTRTARRGQYPNHAGKHPTTNGLRMMMGKKGGARSKKKRGRGGIGDVGVEDEAVGMDKRGDAAAEESDGSVPRLVVMDLDYTLWKPELYQMRGAPFTKKKDGKVRDRSGEVIDLFPGVREALLEVHRGHRFRDTKLAIASRTSHERWARQVMGLIELEPGLLMRSVFSFTEIYSGSKVRHFGEIRRNSKVSYEEMIFFDDWDQNCKDVGKLGVTCVECRRVVSTFWRRACQTMHAGD</sequence>
<dbReference type="Gene3D" id="3.40.50.1000">
    <property type="entry name" value="HAD superfamily/HAD-like"/>
    <property type="match status" value="1"/>
</dbReference>
<accession>D7G270</accession>
<protein>
    <recommendedName>
        <fullName evidence="5">Magnesium-dependent phosphatase 1</fullName>
    </recommendedName>
</protein>
<dbReference type="STRING" id="2880.D7G270"/>
<dbReference type="InterPro" id="IPR010033">
    <property type="entry name" value="HAD_SF_ppase_IIIC"/>
</dbReference>
<evidence type="ECO:0000313" key="4">
    <source>
        <dbReference type="Proteomes" id="UP000002630"/>
    </source>
</evidence>
<dbReference type="eggNOG" id="KOG4549">
    <property type="taxonomic scope" value="Eukaryota"/>
</dbReference>
<keyword evidence="4" id="KW-1185">Reference proteome</keyword>
<dbReference type="SFLD" id="SFLDG01131">
    <property type="entry name" value="C1.5.2:_MDP_Like"/>
    <property type="match status" value="1"/>
</dbReference>
<dbReference type="Pfam" id="PF12689">
    <property type="entry name" value="Acid_PPase"/>
    <property type="match status" value="1"/>
</dbReference>
<keyword evidence="2" id="KW-0732">Signal</keyword>
<name>D7G270_ECTSI</name>
<dbReference type="SFLD" id="SFLDS00003">
    <property type="entry name" value="Haloacid_Dehalogenase"/>
    <property type="match status" value="1"/>
</dbReference>
<dbReference type="NCBIfam" id="TIGR01681">
    <property type="entry name" value="HAD-SF-IIIC"/>
    <property type="match status" value="1"/>
</dbReference>
<dbReference type="GO" id="GO:0003993">
    <property type="term" value="F:acid phosphatase activity"/>
    <property type="evidence" value="ECO:0007669"/>
    <property type="project" value="TreeGrafter"/>
</dbReference>
<evidence type="ECO:0000256" key="2">
    <source>
        <dbReference type="SAM" id="SignalP"/>
    </source>
</evidence>
<dbReference type="SFLD" id="SFLDG01129">
    <property type="entry name" value="C1.5:_HAD__Beta-PGM__Phosphata"/>
    <property type="match status" value="1"/>
</dbReference>
<dbReference type="SUPFAM" id="SSF56784">
    <property type="entry name" value="HAD-like"/>
    <property type="match status" value="1"/>
</dbReference>
<dbReference type="PANTHER" id="PTHR17901">
    <property type="entry name" value="MAGNESIUM-DEPENDENT PHOSPHATASE 1 MDP1"/>
    <property type="match status" value="1"/>
</dbReference>
<dbReference type="EMBL" id="FN648674">
    <property type="protein sequence ID" value="CBJ48747.1"/>
    <property type="molecule type" value="Genomic_DNA"/>
</dbReference>
<proteinExistence type="predicted"/>
<dbReference type="OrthoDB" id="2865258at2759"/>
<evidence type="ECO:0000313" key="3">
    <source>
        <dbReference type="EMBL" id="CBJ48747.1"/>
    </source>
</evidence>
<dbReference type="OMA" id="RTSHERW"/>
<feature type="region of interest" description="Disordered" evidence="1">
    <location>
        <begin position="33"/>
        <end position="76"/>
    </location>
</feature>
<dbReference type="InterPro" id="IPR036412">
    <property type="entry name" value="HAD-like_sf"/>
</dbReference>
<dbReference type="InParanoid" id="D7G270"/>
<dbReference type="EMBL" id="FN649744">
    <property type="protein sequence ID" value="CBJ48747.1"/>
    <property type="molecule type" value="Genomic_DNA"/>
</dbReference>
<gene>
    <name evidence="3" type="ORF">Esi_0047_0015</name>
</gene>
<evidence type="ECO:0000256" key="1">
    <source>
        <dbReference type="SAM" id="MobiDB-lite"/>
    </source>
</evidence>
<dbReference type="InterPro" id="IPR010036">
    <property type="entry name" value="MDP_1_eu_arc"/>
</dbReference>
<dbReference type="NCBIfam" id="TIGR01685">
    <property type="entry name" value="MDP-1"/>
    <property type="match status" value="1"/>
</dbReference>
<dbReference type="AlphaFoldDB" id="D7G270"/>
<dbReference type="Proteomes" id="UP000002630">
    <property type="component" value="Linkage Group LG19"/>
</dbReference>
<evidence type="ECO:0008006" key="5">
    <source>
        <dbReference type="Google" id="ProtNLM"/>
    </source>
</evidence>
<organism evidence="3 4">
    <name type="scientific">Ectocarpus siliculosus</name>
    <name type="common">Brown alga</name>
    <name type="synonym">Conferva siliculosa</name>
    <dbReference type="NCBI Taxonomy" id="2880"/>
    <lineage>
        <taxon>Eukaryota</taxon>
        <taxon>Sar</taxon>
        <taxon>Stramenopiles</taxon>
        <taxon>Ochrophyta</taxon>
        <taxon>PX clade</taxon>
        <taxon>Phaeophyceae</taxon>
        <taxon>Ectocarpales</taxon>
        <taxon>Ectocarpaceae</taxon>
        <taxon>Ectocarpus</taxon>
    </lineage>
</organism>
<reference evidence="3 4" key="1">
    <citation type="journal article" date="2010" name="Nature">
        <title>The Ectocarpus genome and the independent evolution of multicellularity in brown algae.</title>
        <authorList>
            <person name="Cock J.M."/>
            <person name="Sterck L."/>
            <person name="Rouze P."/>
            <person name="Scornet D."/>
            <person name="Allen A.E."/>
            <person name="Amoutzias G."/>
            <person name="Anthouard V."/>
            <person name="Artiguenave F."/>
            <person name="Aury J.M."/>
            <person name="Badger J.H."/>
            <person name="Beszteri B."/>
            <person name="Billiau K."/>
            <person name="Bonnet E."/>
            <person name="Bothwell J.H."/>
            <person name="Bowler C."/>
            <person name="Boyen C."/>
            <person name="Brownlee C."/>
            <person name="Carrano C.J."/>
            <person name="Charrier B."/>
            <person name="Cho G.Y."/>
            <person name="Coelho S.M."/>
            <person name="Collen J."/>
            <person name="Corre E."/>
            <person name="Da Silva C."/>
            <person name="Delage L."/>
            <person name="Delaroque N."/>
            <person name="Dittami S.M."/>
            <person name="Doulbeau S."/>
            <person name="Elias M."/>
            <person name="Farnham G."/>
            <person name="Gachon C.M."/>
            <person name="Gschloessl B."/>
            <person name="Heesch S."/>
            <person name="Jabbari K."/>
            <person name="Jubin C."/>
            <person name="Kawai H."/>
            <person name="Kimura K."/>
            <person name="Kloareg B."/>
            <person name="Kupper F.C."/>
            <person name="Lang D."/>
            <person name="Le Bail A."/>
            <person name="Leblanc C."/>
            <person name="Lerouge P."/>
            <person name="Lohr M."/>
            <person name="Lopez P.J."/>
            <person name="Martens C."/>
            <person name="Maumus F."/>
            <person name="Michel G."/>
            <person name="Miranda-Saavedra D."/>
            <person name="Morales J."/>
            <person name="Moreau H."/>
            <person name="Motomura T."/>
            <person name="Nagasato C."/>
            <person name="Napoli C.A."/>
            <person name="Nelson D.R."/>
            <person name="Nyvall-Collen P."/>
            <person name="Peters A.F."/>
            <person name="Pommier C."/>
            <person name="Potin P."/>
            <person name="Poulain J."/>
            <person name="Quesneville H."/>
            <person name="Read B."/>
            <person name="Rensing S.A."/>
            <person name="Ritter A."/>
            <person name="Rousvoal S."/>
            <person name="Samanta M."/>
            <person name="Samson G."/>
            <person name="Schroeder D.C."/>
            <person name="Segurens B."/>
            <person name="Strittmatter M."/>
            <person name="Tonon T."/>
            <person name="Tregear J.W."/>
            <person name="Valentin K."/>
            <person name="von Dassow P."/>
            <person name="Yamagishi T."/>
            <person name="Van de Peer Y."/>
            <person name="Wincker P."/>
        </authorList>
    </citation>
    <scope>NUCLEOTIDE SEQUENCE [LARGE SCALE GENOMIC DNA]</scope>
    <source>
        <strain evidence="4">Ec32 / CCAP1310/4</strain>
    </source>
</reference>
<dbReference type="PANTHER" id="PTHR17901:SF14">
    <property type="entry name" value="MAGNESIUM-DEPENDENT PHOSPHATASE 1"/>
    <property type="match status" value="1"/>
</dbReference>